<dbReference type="PANTHER" id="PTHR47700:SF2">
    <property type="entry name" value="CHITINASE"/>
    <property type="match status" value="1"/>
</dbReference>
<feature type="domain" description="LysM" evidence="6">
    <location>
        <begin position="6"/>
        <end position="51"/>
    </location>
</feature>
<accession>A0AAN6SKZ5</accession>
<evidence type="ECO:0000256" key="3">
    <source>
        <dbReference type="ARBA" id="ARBA00022669"/>
    </source>
</evidence>
<dbReference type="Gene3D" id="3.10.350.10">
    <property type="entry name" value="LysM domain"/>
    <property type="match status" value="2"/>
</dbReference>
<sequence length="950" mass="102447">MGQTCSYILVQPGDGCASLAARCSITGAQFTEYNPSSTLCSTLKPGQPPNADGTCATYNVVPGDTCWDIADKNYITGWQGYAGLQEGPICISTGDPPMPAAVEGTVCGPQVPGSTRPSSWDQISSLNLCPLNACCNKWGQCGITPEFYTPSQSSTGAPGTSAPGQNGCISNCGTDIVNNGSPGGSIRISYFEAFGVNRACLTMDASAIPSGYTHMHYAFGGLSADYQVDLSKQITQWQRFAAITGFNRILSFGGWSFSTNVDSYPIFQDGVTEANRLRFAQSVVETVKQYNLDSIDFDWETVQSLLPAGYLKGFPIAEMAEILDYIVYMTYDLHGQWDYNNTWANPGYALGNCLRSHINLTETEYTLSMITKAGVPASKIAVLIAGYGRSFGMAELDSLVSGGPTTSKLACRGAITTWYDSDSDSDIMTYGGGTWVSYMSHATKQSRISRYASYSFAGSVEWAVDLVQFVLGQDEQSPGLSVAQVESEFTDALSLSSYDTSQFADYNFTDLATRLIGWTGCNGAQRRAIYSGWQQSWKIINLMYNEAKNGMDLNSAAAVEYLGPPSSSEAIRSSFESIFKKYATIQPGYLSTPNKCPCGVPSTTVAYTRLKDPLFNDAQSINFCPLYFSEPTLDIAMQHADKAHSIPDIYADLSNYYPNQGRTWYHELMHIDWATGAAPHGQPGLIRHITDLILGFWVPADGGGYKWDYASAYGADNAKALARTYIGSPNVIRNADSLTLYALARYVQKALGNIYLHLPLAGDPPRRVREKFEVSGYFTVEDNGTAAGWAASGADDTYSGVSDVGGDRGDDDAVVSLTTGFAAQTDYPADYLSSYSSTTKQCLQLRGGLPQTSTTDAPTCRWFTNSGGSWQIRKGSCSIDGCYNSDGNFDTEVWTAVNCGALDIDEDARTAIAAFEVGSSNGTATTAVTLSIRTVTRTRTPQASATVDYA</sequence>
<dbReference type="Pfam" id="PF00704">
    <property type="entry name" value="Glyco_hydro_18"/>
    <property type="match status" value="2"/>
</dbReference>
<protein>
    <recommendedName>
        <fullName evidence="2">chitinase</fullName>
        <ecNumber evidence="2">3.2.1.14</ecNumber>
    </recommendedName>
</protein>
<gene>
    <name evidence="8" type="ORF">C8A01DRAFT_51618</name>
</gene>
<dbReference type="SUPFAM" id="SSF51445">
    <property type="entry name" value="(Trans)glycosidases"/>
    <property type="match status" value="1"/>
</dbReference>
<dbReference type="InterPro" id="IPR001223">
    <property type="entry name" value="Glyco_hydro18_cat"/>
</dbReference>
<evidence type="ECO:0000256" key="4">
    <source>
        <dbReference type="ARBA" id="ARBA00023026"/>
    </source>
</evidence>
<dbReference type="InterPro" id="IPR017853">
    <property type="entry name" value="GH"/>
</dbReference>
<evidence type="ECO:0000256" key="2">
    <source>
        <dbReference type="ARBA" id="ARBA00012729"/>
    </source>
</evidence>
<dbReference type="PANTHER" id="PTHR47700">
    <property type="entry name" value="V CHITINASE, PUTATIVE (AFU_ORTHOLOGUE AFUA_6G13720)-RELATED"/>
    <property type="match status" value="1"/>
</dbReference>
<dbReference type="SUPFAM" id="SSF55486">
    <property type="entry name" value="Metalloproteases ('zincins'), catalytic domain"/>
    <property type="match status" value="1"/>
</dbReference>
<evidence type="ECO:0000256" key="5">
    <source>
        <dbReference type="ARBA" id="ARBA00023295"/>
    </source>
</evidence>
<organism evidence="8 9">
    <name type="scientific">Parachaetomium inaequale</name>
    <dbReference type="NCBI Taxonomy" id="2588326"/>
    <lineage>
        <taxon>Eukaryota</taxon>
        <taxon>Fungi</taxon>
        <taxon>Dikarya</taxon>
        <taxon>Ascomycota</taxon>
        <taxon>Pezizomycotina</taxon>
        <taxon>Sordariomycetes</taxon>
        <taxon>Sordariomycetidae</taxon>
        <taxon>Sordariales</taxon>
        <taxon>Chaetomiaceae</taxon>
        <taxon>Parachaetomium</taxon>
    </lineage>
</organism>
<name>A0AAN6SKZ5_9PEZI</name>
<dbReference type="CDD" id="cd00035">
    <property type="entry name" value="ChtBD1"/>
    <property type="match status" value="1"/>
</dbReference>
<dbReference type="Proteomes" id="UP001303115">
    <property type="component" value="Unassembled WGS sequence"/>
</dbReference>
<dbReference type="PROSITE" id="PS51782">
    <property type="entry name" value="LYSM"/>
    <property type="match status" value="1"/>
</dbReference>
<dbReference type="CDD" id="cd11008">
    <property type="entry name" value="M35_deuterolysin_like"/>
    <property type="match status" value="1"/>
</dbReference>
<dbReference type="InterPro" id="IPR053214">
    <property type="entry name" value="LysM12-like"/>
</dbReference>
<dbReference type="PROSITE" id="PS51910">
    <property type="entry name" value="GH18_2"/>
    <property type="match status" value="1"/>
</dbReference>
<dbReference type="InterPro" id="IPR018392">
    <property type="entry name" value="LysM"/>
</dbReference>
<dbReference type="EMBL" id="MU854982">
    <property type="protein sequence ID" value="KAK4031213.1"/>
    <property type="molecule type" value="Genomic_DNA"/>
</dbReference>
<evidence type="ECO:0000313" key="8">
    <source>
        <dbReference type="EMBL" id="KAK4031213.1"/>
    </source>
</evidence>
<dbReference type="Gene3D" id="3.10.50.10">
    <property type="match status" value="1"/>
</dbReference>
<dbReference type="SUPFAM" id="SSF54106">
    <property type="entry name" value="LysM domain"/>
    <property type="match status" value="1"/>
</dbReference>
<keyword evidence="8" id="KW-0378">Hydrolase</keyword>
<keyword evidence="4" id="KW-0843">Virulence</keyword>
<keyword evidence="3" id="KW-0147">Chitin-binding</keyword>
<feature type="domain" description="GH18" evidence="7">
    <location>
        <begin position="185"/>
        <end position="477"/>
    </location>
</feature>
<evidence type="ECO:0000313" key="9">
    <source>
        <dbReference type="Proteomes" id="UP001303115"/>
    </source>
</evidence>
<dbReference type="Pfam" id="PF01476">
    <property type="entry name" value="LysM"/>
    <property type="match status" value="2"/>
</dbReference>
<dbReference type="InterPro" id="IPR036779">
    <property type="entry name" value="LysM_dom_sf"/>
</dbReference>
<dbReference type="InterPro" id="IPR024079">
    <property type="entry name" value="MetalloPept_cat_dom_sf"/>
</dbReference>
<keyword evidence="9" id="KW-1185">Reference proteome</keyword>
<dbReference type="GO" id="GO:0005975">
    <property type="term" value="P:carbohydrate metabolic process"/>
    <property type="evidence" value="ECO:0007669"/>
    <property type="project" value="InterPro"/>
</dbReference>
<proteinExistence type="inferred from homology"/>
<dbReference type="GO" id="GO:0008843">
    <property type="term" value="F:endochitinase activity"/>
    <property type="evidence" value="ECO:0007669"/>
    <property type="project" value="UniProtKB-EC"/>
</dbReference>
<dbReference type="InterPro" id="IPR011583">
    <property type="entry name" value="Chitinase_II/V-like_cat"/>
</dbReference>
<dbReference type="Gene3D" id="3.40.390.10">
    <property type="entry name" value="Collagenase (Catalytic Domain)"/>
    <property type="match status" value="1"/>
</dbReference>
<dbReference type="Gene3D" id="3.20.20.80">
    <property type="entry name" value="Glycosidases"/>
    <property type="match status" value="2"/>
</dbReference>
<dbReference type="AlphaFoldDB" id="A0AAN6SKZ5"/>
<reference evidence="9" key="1">
    <citation type="journal article" date="2023" name="Mol. Phylogenet. Evol.">
        <title>Genome-scale phylogeny and comparative genomics of the fungal order Sordariales.</title>
        <authorList>
            <person name="Hensen N."/>
            <person name="Bonometti L."/>
            <person name="Westerberg I."/>
            <person name="Brannstrom I.O."/>
            <person name="Guillou S."/>
            <person name="Cros-Aarteil S."/>
            <person name="Calhoun S."/>
            <person name="Haridas S."/>
            <person name="Kuo A."/>
            <person name="Mondo S."/>
            <person name="Pangilinan J."/>
            <person name="Riley R."/>
            <person name="LaButti K."/>
            <person name="Andreopoulos B."/>
            <person name="Lipzen A."/>
            <person name="Chen C."/>
            <person name="Yan M."/>
            <person name="Daum C."/>
            <person name="Ng V."/>
            <person name="Clum A."/>
            <person name="Steindorff A."/>
            <person name="Ohm R.A."/>
            <person name="Martin F."/>
            <person name="Silar P."/>
            <person name="Natvig D.O."/>
            <person name="Lalanne C."/>
            <person name="Gautier V."/>
            <person name="Ament-Velasquez S.L."/>
            <person name="Kruys A."/>
            <person name="Hutchinson M.I."/>
            <person name="Powell A.J."/>
            <person name="Barry K."/>
            <person name="Miller A.N."/>
            <person name="Grigoriev I.V."/>
            <person name="Debuchy R."/>
            <person name="Gladieux P."/>
            <person name="Hiltunen Thoren M."/>
            <person name="Johannesson H."/>
        </authorList>
    </citation>
    <scope>NUCLEOTIDE SEQUENCE [LARGE SCALE GENOMIC DNA]</scope>
    <source>
        <strain evidence="9">CBS 284.82</strain>
    </source>
</reference>
<comment type="similarity">
    <text evidence="1">Belongs to the glycosyl hydrolase 18 family. Chitinase class V subfamily.</text>
</comment>
<comment type="caution">
    <text evidence="8">The sequence shown here is derived from an EMBL/GenBank/DDBJ whole genome shotgun (WGS) entry which is preliminary data.</text>
</comment>
<evidence type="ECO:0000259" key="6">
    <source>
        <dbReference type="PROSITE" id="PS51782"/>
    </source>
</evidence>
<dbReference type="EC" id="3.2.1.14" evidence="2"/>
<keyword evidence="5" id="KW-0326">Glycosidase</keyword>
<dbReference type="GO" id="GO:0008237">
    <property type="term" value="F:metallopeptidase activity"/>
    <property type="evidence" value="ECO:0007669"/>
    <property type="project" value="InterPro"/>
</dbReference>
<evidence type="ECO:0000256" key="1">
    <source>
        <dbReference type="ARBA" id="ARBA00008682"/>
    </source>
</evidence>
<dbReference type="InterPro" id="IPR029070">
    <property type="entry name" value="Chitinase_insertion_sf"/>
</dbReference>
<dbReference type="SMART" id="SM00636">
    <property type="entry name" value="Glyco_18"/>
    <property type="match status" value="1"/>
</dbReference>
<dbReference type="CDD" id="cd00118">
    <property type="entry name" value="LysM"/>
    <property type="match status" value="2"/>
</dbReference>
<dbReference type="GO" id="GO:0008061">
    <property type="term" value="F:chitin binding"/>
    <property type="evidence" value="ECO:0007669"/>
    <property type="project" value="UniProtKB-KW"/>
</dbReference>
<evidence type="ECO:0000259" key="7">
    <source>
        <dbReference type="PROSITE" id="PS51910"/>
    </source>
</evidence>